<dbReference type="Proteomes" id="UP001304895">
    <property type="component" value="Unassembled WGS sequence"/>
</dbReference>
<keyword evidence="3" id="KW-1185">Reference proteome</keyword>
<name>A0AAN6UD53_9PEZI</name>
<protein>
    <submittedName>
        <fullName evidence="2">NAD(P)-binding protein</fullName>
    </submittedName>
</protein>
<dbReference type="Pfam" id="PF00106">
    <property type="entry name" value="adh_short"/>
    <property type="match status" value="1"/>
</dbReference>
<sequence>MSDPNIIVAREPSGGPPLGLGTYSTMRWAVNNPPADPSVSFKGKTVLVTGANAGLGFEAAVKYSALGADKLILAVRTAEKGETTKKRVLERTGRESSTIAIVLVDLTTYESVRAFVAAVEKETPRLDIALLNAGLGNPSYEAAPSGREMALQVNVLSTALMAILLLPLLRTTAEVAGKRPHLTFVNSNGHSMAKREWFNKTGSLMETANEREKWDANKSYILVKLMGVAVARAIARATAARGNPPPEVIVNVVCPGFCKTELGRKFNLASHIIMAPFQAIFARTAEQGSRSLVSATALGTESHGRFWTHDILHPFGDLAEDDGLMQRTWEEVYREINQDGRLDGILG</sequence>
<comment type="caution">
    <text evidence="2">The sequence shown here is derived from an EMBL/GenBank/DDBJ whole genome shotgun (WGS) entry which is preliminary data.</text>
</comment>
<dbReference type="EMBL" id="MU853431">
    <property type="protein sequence ID" value="KAK4130813.1"/>
    <property type="molecule type" value="Genomic_DNA"/>
</dbReference>
<dbReference type="Gene3D" id="3.40.50.720">
    <property type="entry name" value="NAD(P)-binding Rossmann-like Domain"/>
    <property type="match status" value="1"/>
</dbReference>
<keyword evidence="1" id="KW-0560">Oxidoreductase</keyword>
<reference evidence="2" key="2">
    <citation type="submission" date="2023-05" db="EMBL/GenBank/DDBJ databases">
        <authorList>
            <consortium name="Lawrence Berkeley National Laboratory"/>
            <person name="Steindorff A."/>
            <person name="Hensen N."/>
            <person name="Bonometti L."/>
            <person name="Westerberg I."/>
            <person name="Brannstrom I.O."/>
            <person name="Guillou S."/>
            <person name="Cros-Aarteil S."/>
            <person name="Calhoun S."/>
            <person name="Haridas S."/>
            <person name="Kuo A."/>
            <person name="Mondo S."/>
            <person name="Pangilinan J."/>
            <person name="Riley R."/>
            <person name="Labutti K."/>
            <person name="Andreopoulos B."/>
            <person name="Lipzen A."/>
            <person name="Chen C."/>
            <person name="Yanf M."/>
            <person name="Daum C."/>
            <person name="Ng V."/>
            <person name="Clum A."/>
            <person name="Ohm R."/>
            <person name="Martin F."/>
            <person name="Silar P."/>
            <person name="Natvig D."/>
            <person name="Lalanne C."/>
            <person name="Gautier V."/>
            <person name="Ament-Velasquez S.L."/>
            <person name="Kruys A."/>
            <person name="Hutchinson M.I."/>
            <person name="Powell A.J."/>
            <person name="Barry K."/>
            <person name="Miller A.N."/>
            <person name="Grigoriev I.V."/>
            <person name="Debuchy R."/>
            <person name="Gladieux P."/>
            <person name="Thoren M.H."/>
            <person name="Johannesson H."/>
        </authorList>
    </citation>
    <scope>NUCLEOTIDE SEQUENCE</scope>
    <source>
        <strain evidence="2">CBS 123565</strain>
    </source>
</reference>
<dbReference type="PANTHER" id="PTHR43157:SF22">
    <property type="entry name" value="SHORT-CHAIN DEHYDROGENASE_REDUCTASE PHMF"/>
    <property type="match status" value="1"/>
</dbReference>
<gene>
    <name evidence="2" type="ORF">BT67DRAFT_206884</name>
</gene>
<evidence type="ECO:0000313" key="2">
    <source>
        <dbReference type="EMBL" id="KAK4130813.1"/>
    </source>
</evidence>
<dbReference type="AlphaFoldDB" id="A0AAN6UD53"/>
<evidence type="ECO:0000313" key="3">
    <source>
        <dbReference type="Proteomes" id="UP001304895"/>
    </source>
</evidence>
<dbReference type="InterPro" id="IPR002347">
    <property type="entry name" value="SDR_fam"/>
</dbReference>
<dbReference type="InterPro" id="IPR036291">
    <property type="entry name" value="NAD(P)-bd_dom_sf"/>
</dbReference>
<proteinExistence type="predicted"/>
<dbReference type="GO" id="GO:0016491">
    <property type="term" value="F:oxidoreductase activity"/>
    <property type="evidence" value="ECO:0007669"/>
    <property type="project" value="UniProtKB-KW"/>
</dbReference>
<evidence type="ECO:0000256" key="1">
    <source>
        <dbReference type="ARBA" id="ARBA00023002"/>
    </source>
</evidence>
<dbReference type="PRINTS" id="PR00081">
    <property type="entry name" value="GDHRDH"/>
</dbReference>
<dbReference type="SUPFAM" id="SSF51735">
    <property type="entry name" value="NAD(P)-binding Rossmann-fold domains"/>
    <property type="match status" value="1"/>
</dbReference>
<organism evidence="2 3">
    <name type="scientific">Trichocladium antarcticum</name>
    <dbReference type="NCBI Taxonomy" id="1450529"/>
    <lineage>
        <taxon>Eukaryota</taxon>
        <taxon>Fungi</taxon>
        <taxon>Dikarya</taxon>
        <taxon>Ascomycota</taxon>
        <taxon>Pezizomycotina</taxon>
        <taxon>Sordariomycetes</taxon>
        <taxon>Sordariomycetidae</taxon>
        <taxon>Sordariales</taxon>
        <taxon>Chaetomiaceae</taxon>
        <taxon>Trichocladium</taxon>
    </lineage>
</organism>
<accession>A0AAN6UD53</accession>
<reference evidence="2" key="1">
    <citation type="journal article" date="2023" name="Mol. Phylogenet. Evol.">
        <title>Genome-scale phylogeny and comparative genomics of the fungal order Sordariales.</title>
        <authorList>
            <person name="Hensen N."/>
            <person name="Bonometti L."/>
            <person name="Westerberg I."/>
            <person name="Brannstrom I.O."/>
            <person name="Guillou S."/>
            <person name="Cros-Aarteil S."/>
            <person name="Calhoun S."/>
            <person name="Haridas S."/>
            <person name="Kuo A."/>
            <person name="Mondo S."/>
            <person name="Pangilinan J."/>
            <person name="Riley R."/>
            <person name="LaButti K."/>
            <person name="Andreopoulos B."/>
            <person name="Lipzen A."/>
            <person name="Chen C."/>
            <person name="Yan M."/>
            <person name="Daum C."/>
            <person name="Ng V."/>
            <person name="Clum A."/>
            <person name="Steindorff A."/>
            <person name="Ohm R.A."/>
            <person name="Martin F."/>
            <person name="Silar P."/>
            <person name="Natvig D.O."/>
            <person name="Lalanne C."/>
            <person name="Gautier V."/>
            <person name="Ament-Velasquez S.L."/>
            <person name="Kruys A."/>
            <person name="Hutchinson M.I."/>
            <person name="Powell A.J."/>
            <person name="Barry K."/>
            <person name="Miller A.N."/>
            <person name="Grigoriev I.V."/>
            <person name="Debuchy R."/>
            <person name="Gladieux P."/>
            <person name="Hiltunen Thoren M."/>
            <person name="Johannesson H."/>
        </authorList>
    </citation>
    <scope>NUCLEOTIDE SEQUENCE</scope>
    <source>
        <strain evidence="2">CBS 123565</strain>
    </source>
</reference>
<dbReference type="PANTHER" id="PTHR43157">
    <property type="entry name" value="PHOSPHATIDYLINOSITOL-GLYCAN BIOSYNTHESIS CLASS F PROTEIN-RELATED"/>
    <property type="match status" value="1"/>
</dbReference>